<dbReference type="HOGENOM" id="CLU_982112_0_0_1"/>
<feature type="domain" description="Mut7-C RNAse" evidence="1">
    <location>
        <begin position="68"/>
        <end position="224"/>
    </location>
</feature>
<reference evidence="3" key="1">
    <citation type="journal article" date="2010" name="Genome Biol.">
        <title>Genome sequence of the necrotrophic plant pathogen Pythium ultimum reveals original pathogenicity mechanisms and effector repertoire.</title>
        <authorList>
            <person name="Levesque C.A."/>
            <person name="Brouwer H."/>
            <person name="Cano L."/>
            <person name="Hamilton J.P."/>
            <person name="Holt C."/>
            <person name="Huitema E."/>
            <person name="Raffaele S."/>
            <person name="Robideau G.P."/>
            <person name="Thines M."/>
            <person name="Win J."/>
            <person name="Zerillo M.M."/>
            <person name="Beakes G.W."/>
            <person name="Boore J.L."/>
            <person name="Busam D."/>
            <person name="Dumas B."/>
            <person name="Ferriera S."/>
            <person name="Fuerstenberg S.I."/>
            <person name="Gachon C.M."/>
            <person name="Gaulin E."/>
            <person name="Govers F."/>
            <person name="Grenville-Briggs L."/>
            <person name="Horner N."/>
            <person name="Hostetler J."/>
            <person name="Jiang R.H."/>
            <person name="Johnson J."/>
            <person name="Krajaejun T."/>
            <person name="Lin H."/>
            <person name="Meijer H.J."/>
            <person name="Moore B."/>
            <person name="Morris P."/>
            <person name="Phuntmart V."/>
            <person name="Puiu D."/>
            <person name="Shetty J."/>
            <person name="Stajich J.E."/>
            <person name="Tripathy S."/>
            <person name="Wawra S."/>
            <person name="van West P."/>
            <person name="Whitty B.R."/>
            <person name="Coutinho P.M."/>
            <person name="Henrissat B."/>
            <person name="Martin F."/>
            <person name="Thomas P.D."/>
            <person name="Tyler B.M."/>
            <person name="De Vries R.P."/>
            <person name="Kamoun S."/>
            <person name="Yandell M."/>
            <person name="Tisserat N."/>
            <person name="Buell C.R."/>
        </authorList>
    </citation>
    <scope>NUCLEOTIDE SEQUENCE</scope>
    <source>
        <strain evidence="3">DAOM:BR144</strain>
    </source>
</reference>
<name>K3X4N9_GLOUD</name>
<dbReference type="EnsemblProtists" id="PYU1_T012188">
    <property type="protein sequence ID" value="PYU1_T012188"/>
    <property type="gene ID" value="PYU1_G012162"/>
</dbReference>
<dbReference type="PANTHER" id="PTHR39081">
    <property type="entry name" value="MUT7-C DOMAIN-CONTAINING PROTEIN"/>
    <property type="match status" value="1"/>
</dbReference>
<dbReference type="EMBL" id="GL376601">
    <property type="status" value="NOT_ANNOTATED_CDS"/>
    <property type="molecule type" value="Genomic_DNA"/>
</dbReference>
<dbReference type="STRING" id="431595.K3X4N9"/>
<evidence type="ECO:0000313" key="2">
    <source>
        <dbReference type="EnsemblProtists" id="PYU1_T012188"/>
    </source>
</evidence>
<evidence type="ECO:0000313" key="3">
    <source>
        <dbReference type="Proteomes" id="UP000019132"/>
    </source>
</evidence>
<dbReference type="AlphaFoldDB" id="K3X4N9"/>
<dbReference type="PANTHER" id="PTHR39081:SF1">
    <property type="entry name" value="MUT7-C RNASE DOMAIN-CONTAINING PROTEIN"/>
    <property type="match status" value="1"/>
</dbReference>
<dbReference type="Pfam" id="PF01927">
    <property type="entry name" value="Mut7-C"/>
    <property type="match status" value="1"/>
</dbReference>
<dbReference type="InterPro" id="IPR002782">
    <property type="entry name" value="Mut7-C_RNAse_dom"/>
</dbReference>
<sequence>MDYLVGGGGSHNSLLWISSKAFFTIIDIAAVGEFQRGSSALTAAQHARADLTEDDVESHEVDIKELEMKFLADSMVARVGKWLRTIGIDVIIWDPYAVPKKTASHDHKSSLLALAAREQRILLTRDKKLADRRDAGACFVVSSDDPYQQFQEIKAHFALQLKKDEMMSRCARCNAKDFKIVDAEYVRNQTEDAVHANVLAVVTEFWVCQQCHKVFWEGPKFSSAYDNLMRMFDQEQIIESGDGCHRDRSKDDA</sequence>
<dbReference type="Proteomes" id="UP000019132">
    <property type="component" value="Unassembled WGS sequence"/>
</dbReference>
<protein>
    <recommendedName>
        <fullName evidence="1">Mut7-C RNAse domain-containing protein</fullName>
    </recommendedName>
</protein>
<dbReference type="OMA" id="KVFWVGS"/>
<accession>K3X4N9</accession>
<evidence type="ECO:0000259" key="1">
    <source>
        <dbReference type="Pfam" id="PF01927"/>
    </source>
</evidence>
<proteinExistence type="predicted"/>
<dbReference type="eggNOG" id="KOG2207">
    <property type="taxonomic scope" value="Eukaryota"/>
</dbReference>
<reference evidence="2" key="3">
    <citation type="submission" date="2015-02" db="UniProtKB">
        <authorList>
            <consortium name="EnsemblProtists"/>
        </authorList>
    </citation>
    <scope>IDENTIFICATION</scope>
    <source>
        <strain evidence="2">DAOM BR144</strain>
    </source>
</reference>
<dbReference type="InParanoid" id="K3X4N9"/>
<organism evidence="2 3">
    <name type="scientific">Globisporangium ultimum (strain ATCC 200006 / CBS 805.95 / DAOM BR144)</name>
    <name type="common">Pythium ultimum</name>
    <dbReference type="NCBI Taxonomy" id="431595"/>
    <lineage>
        <taxon>Eukaryota</taxon>
        <taxon>Sar</taxon>
        <taxon>Stramenopiles</taxon>
        <taxon>Oomycota</taxon>
        <taxon>Peronosporomycetes</taxon>
        <taxon>Pythiales</taxon>
        <taxon>Pythiaceae</taxon>
        <taxon>Globisporangium</taxon>
    </lineage>
</organism>
<dbReference type="VEuPathDB" id="FungiDB:PYU1_G012162"/>
<reference evidence="3" key="2">
    <citation type="submission" date="2010-04" db="EMBL/GenBank/DDBJ databases">
        <authorList>
            <person name="Buell R."/>
            <person name="Hamilton J."/>
            <person name="Hostetler J."/>
        </authorList>
    </citation>
    <scope>NUCLEOTIDE SEQUENCE [LARGE SCALE GENOMIC DNA]</scope>
    <source>
        <strain evidence="3">DAOM:BR144</strain>
    </source>
</reference>
<keyword evidence="3" id="KW-1185">Reference proteome</keyword>